<name>A0A8E2I4J9_9BACI</name>
<keyword evidence="3" id="KW-1185">Reference proteome</keyword>
<dbReference type="AlphaFoldDB" id="A0A8E2I4J9"/>
<dbReference type="RefSeq" id="WP_078111061.1">
    <property type="nucleotide sequence ID" value="NZ_CP065424.1"/>
</dbReference>
<evidence type="ECO:0000313" key="3">
    <source>
        <dbReference type="Proteomes" id="UP000189761"/>
    </source>
</evidence>
<dbReference type="EMBL" id="MTLA01000296">
    <property type="protein sequence ID" value="OOP66566.1"/>
    <property type="molecule type" value="Genomic_DNA"/>
</dbReference>
<gene>
    <name evidence="2" type="ORF">BWZ43_20345</name>
</gene>
<dbReference type="Pfam" id="PF14020">
    <property type="entry name" value="DUF4236"/>
    <property type="match status" value="1"/>
</dbReference>
<dbReference type="Proteomes" id="UP000189761">
    <property type="component" value="Unassembled WGS sequence"/>
</dbReference>
<protein>
    <recommendedName>
        <fullName evidence="1">DUF4236 domain-containing protein</fullName>
    </recommendedName>
</protein>
<organism evidence="2 3">
    <name type="scientific">Heyndrickxia oleronia</name>
    <dbReference type="NCBI Taxonomy" id="38875"/>
    <lineage>
        <taxon>Bacteria</taxon>
        <taxon>Bacillati</taxon>
        <taxon>Bacillota</taxon>
        <taxon>Bacilli</taxon>
        <taxon>Bacillales</taxon>
        <taxon>Bacillaceae</taxon>
        <taxon>Heyndrickxia</taxon>
    </lineage>
</organism>
<comment type="caution">
    <text evidence="2">The sequence shown here is derived from an EMBL/GenBank/DDBJ whole genome shotgun (WGS) entry which is preliminary data.</text>
</comment>
<evidence type="ECO:0000313" key="2">
    <source>
        <dbReference type="EMBL" id="OOP66566.1"/>
    </source>
</evidence>
<reference evidence="2 3" key="1">
    <citation type="submission" date="2017-01" db="EMBL/GenBank/DDBJ databases">
        <title>Draft genome sequence of Bacillus oleronius.</title>
        <authorList>
            <person name="Allam M."/>
        </authorList>
    </citation>
    <scope>NUCLEOTIDE SEQUENCE [LARGE SCALE GENOMIC DNA]</scope>
    <source>
        <strain evidence="2 3">DSM 9356</strain>
    </source>
</reference>
<accession>A0A8E2I4J9</accession>
<feature type="domain" description="DUF4236" evidence="1">
    <location>
        <begin position="5"/>
        <end position="56"/>
    </location>
</feature>
<sequence length="371" mass="42859">MGQGYRKSFKIAPGVRLNITNEVSGANGGEKGLRYRVHSRVQGRTEGVSGTEISYTGLISNRRGMYNSAYNRLLDITRQLREQDNLQELERNRLEVEYFEHKLEMIQSIPKGAVRPIDWVEVKSIPEPFEMGKTGPLEKIAQENAYHYKPNLFAKLFNKDEKKRENLQNQIKLARENDLRDYQSWKRMINTAQNVLKGNVDSYFDVIHEFAPLEDISGLGSGFEFMIHNSHEMEVNFDVNSDSVVPNEVLSLTKNGDLSKEQMPKEQYFQILQDYVFSCTQRIARDMFSLLPLKTICIHALDEQRNTITGRIEKFIILSVKIDKHSVQSLNLDLLDYSNSIKTFEHHLNFNQTSGFRPVQKVEWTSLNVSS</sequence>
<proteinExistence type="predicted"/>
<evidence type="ECO:0000259" key="1">
    <source>
        <dbReference type="Pfam" id="PF14020"/>
    </source>
</evidence>
<dbReference type="InterPro" id="IPR025330">
    <property type="entry name" value="DUF4236"/>
</dbReference>